<dbReference type="InterPro" id="IPR013830">
    <property type="entry name" value="SGNH_hydro"/>
</dbReference>
<name>A0AAU7AW20_9ACTN</name>
<organism evidence="2">
    <name type="scientific">Paraconexibacter sp. AEG42_29</name>
    <dbReference type="NCBI Taxonomy" id="2997339"/>
    <lineage>
        <taxon>Bacteria</taxon>
        <taxon>Bacillati</taxon>
        <taxon>Actinomycetota</taxon>
        <taxon>Thermoleophilia</taxon>
        <taxon>Solirubrobacterales</taxon>
        <taxon>Paraconexibacteraceae</taxon>
        <taxon>Paraconexibacter</taxon>
    </lineage>
</organism>
<protein>
    <recommendedName>
        <fullName evidence="1">SGNH hydrolase-type esterase domain-containing protein</fullName>
    </recommendedName>
</protein>
<accession>A0AAU7AW20</accession>
<gene>
    <name evidence="2" type="ORF">DSM112329_02743</name>
</gene>
<reference evidence="2" key="1">
    <citation type="submission" date="2022-12" db="EMBL/GenBank/DDBJ databases">
        <title>Paraconexibacter alkalitolerans sp. nov. and Baekduia alba sp. nov., isolated from soil and emended description of the genera Paraconexibacter (Chun et al., 2020) and Baekduia (An et al., 2020).</title>
        <authorList>
            <person name="Vieira S."/>
            <person name="Huber K.J."/>
            <person name="Geppert A."/>
            <person name="Wolf J."/>
            <person name="Neumann-Schaal M."/>
            <person name="Muesken M."/>
            <person name="Overmann J."/>
        </authorList>
    </citation>
    <scope>NUCLEOTIDE SEQUENCE</scope>
    <source>
        <strain evidence="2">AEG42_29</strain>
    </source>
</reference>
<dbReference type="Pfam" id="PF13472">
    <property type="entry name" value="Lipase_GDSL_2"/>
    <property type="match status" value="1"/>
</dbReference>
<feature type="domain" description="SGNH hydrolase-type esterase" evidence="1">
    <location>
        <begin position="64"/>
        <end position="192"/>
    </location>
</feature>
<dbReference type="AlphaFoldDB" id="A0AAU7AW20"/>
<dbReference type="Gene3D" id="3.40.50.1110">
    <property type="entry name" value="SGNH hydrolase"/>
    <property type="match status" value="1"/>
</dbReference>
<sequence length="235" mass="25111">MAASFEYENLNHRRPNAVNATLRRLLPGVGRVAAQAAPYAAWWQARNREALAADGADAGPLWVVLGDSMSQGIGASAVERGWVPQVAETLQGRGTRVRVLNLSFSGARVADVAERQLAALAAAGAEPAVTTLLVGSNDLLRRSLRRELVERYEELLERVPDGTLVATTPGRGRLGQVAERVERHPRVVPVPLSFAAGEVAEDRFHPDDAAYARLAATFTGPIGARLRPRGGASRG</sequence>
<dbReference type="RefSeq" id="WP_354702385.1">
    <property type="nucleotide sequence ID" value="NZ_CP114014.1"/>
</dbReference>
<dbReference type="InterPro" id="IPR051532">
    <property type="entry name" value="Ester_Hydrolysis_Enzymes"/>
</dbReference>
<evidence type="ECO:0000313" key="2">
    <source>
        <dbReference type="EMBL" id="XAY05883.1"/>
    </source>
</evidence>
<dbReference type="CDD" id="cd00229">
    <property type="entry name" value="SGNH_hydrolase"/>
    <property type="match status" value="1"/>
</dbReference>
<dbReference type="EMBL" id="CP114014">
    <property type="protein sequence ID" value="XAY05883.1"/>
    <property type="molecule type" value="Genomic_DNA"/>
</dbReference>
<dbReference type="PANTHER" id="PTHR30383">
    <property type="entry name" value="THIOESTERASE 1/PROTEASE 1/LYSOPHOSPHOLIPASE L1"/>
    <property type="match status" value="1"/>
</dbReference>
<dbReference type="InterPro" id="IPR036514">
    <property type="entry name" value="SGNH_hydro_sf"/>
</dbReference>
<evidence type="ECO:0000259" key="1">
    <source>
        <dbReference type="Pfam" id="PF13472"/>
    </source>
</evidence>
<proteinExistence type="predicted"/>
<dbReference type="GO" id="GO:0004622">
    <property type="term" value="F:phosphatidylcholine lysophospholipase activity"/>
    <property type="evidence" value="ECO:0007669"/>
    <property type="project" value="TreeGrafter"/>
</dbReference>
<dbReference type="SUPFAM" id="SSF52266">
    <property type="entry name" value="SGNH hydrolase"/>
    <property type="match status" value="1"/>
</dbReference>
<dbReference type="PANTHER" id="PTHR30383:SF5">
    <property type="entry name" value="SGNH HYDROLASE-TYPE ESTERASE DOMAIN-CONTAINING PROTEIN"/>
    <property type="match status" value="1"/>
</dbReference>
<dbReference type="KEGG" id="parq:DSM112329_02743"/>